<evidence type="ECO:0000256" key="4">
    <source>
        <dbReference type="ARBA" id="ARBA00023157"/>
    </source>
</evidence>
<evidence type="ECO:0000259" key="7">
    <source>
        <dbReference type="PROSITE" id="PS51352"/>
    </source>
</evidence>
<evidence type="ECO:0000256" key="6">
    <source>
        <dbReference type="NCBIfam" id="TIGR01068"/>
    </source>
</evidence>
<sequence length="122" mass="13958">MALEFLTKDTFKSKVFDFENNKDWKFEGNVPAIIDFYADWCNPCKMVAPILEELQEEYGEEKLKIYKIDTEDQRELAAMFGIQSIPSLLFIPVEGQPQMAMGALPKDTFVQAISDVLKVQAN</sequence>
<evidence type="ECO:0000256" key="1">
    <source>
        <dbReference type="ARBA" id="ARBA00008987"/>
    </source>
</evidence>
<organism evidence="9 10">
    <name type="scientific">Prolixibacter denitrificans</name>
    <dbReference type="NCBI Taxonomy" id="1541063"/>
    <lineage>
        <taxon>Bacteria</taxon>
        <taxon>Pseudomonadati</taxon>
        <taxon>Bacteroidota</taxon>
        <taxon>Bacteroidia</taxon>
        <taxon>Marinilabiliales</taxon>
        <taxon>Prolixibacteraceae</taxon>
        <taxon>Prolixibacter</taxon>
    </lineage>
</organism>
<dbReference type="NCBIfam" id="TIGR01068">
    <property type="entry name" value="thioredoxin"/>
    <property type="match status" value="1"/>
</dbReference>
<accession>A0A2P8CBL4</accession>
<dbReference type="SUPFAM" id="SSF52833">
    <property type="entry name" value="Thioredoxin-like"/>
    <property type="match status" value="1"/>
</dbReference>
<keyword evidence="2" id="KW-0813">Transport</keyword>
<evidence type="ECO:0000313" key="11">
    <source>
        <dbReference type="Proteomes" id="UP000396862"/>
    </source>
</evidence>
<evidence type="ECO:0000256" key="5">
    <source>
        <dbReference type="ARBA" id="ARBA00023284"/>
    </source>
</evidence>
<dbReference type="PRINTS" id="PR00421">
    <property type="entry name" value="THIOREDOXIN"/>
</dbReference>
<dbReference type="InterPro" id="IPR013766">
    <property type="entry name" value="Thioredoxin_domain"/>
</dbReference>
<reference evidence="9 10" key="1">
    <citation type="submission" date="2018-03" db="EMBL/GenBank/DDBJ databases">
        <title>Genomic Encyclopedia of Archaeal and Bacterial Type Strains, Phase II (KMG-II): from individual species to whole genera.</title>
        <authorList>
            <person name="Goeker M."/>
        </authorList>
    </citation>
    <scope>NUCLEOTIDE SEQUENCE [LARGE SCALE GENOMIC DNA]</scope>
    <source>
        <strain evidence="9 10">DSM 27267</strain>
    </source>
</reference>
<keyword evidence="3" id="KW-0249">Electron transport</keyword>
<dbReference type="OrthoDB" id="9790390at2"/>
<evidence type="ECO:0000313" key="8">
    <source>
        <dbReference type="EMBL" id="GET22899.1"/>
    </source>
</evidence>
<dbReference type="PROSITE" id="PS51352">
    <property type="entry name" value="THIOREDOXIN_2"/>
    <property type="match status" value="1"/>
</dbReference>
<reference evidence="8 11" key="2">
    <citation type="submission" date="2019-10" db="EMBL/GenBank/DDBJ databases">
        <title>Prolixibacter strains distinguished by the presence of nitrate reductase genes were adept at nitrate-dependent anaerobic corrosion of metallic iron and carbon steel.</title>
        <authorList>
            <person name="Iino T."/>
            <person name="Shono N."/>
            <person name="Ito K."/>
            <person name="Nakamura R."/>
            <person name="Sueoka K."/>
            <person name="Harayama S."/>
            <person name="Ohkuma M."/>
        </authorList>
    </citation>
    <scope>NUCLEOTIDE SEQUENCE [LARGE SCALE GENOMIC DNA]</scope>
    <source>
        <strain evidence="8 11">MIC1-1</strain>
    </source>
</reference>
<name>A0A2P8CBL4_9BACT</name>
<comment type="similarity">
    <text evidence="1">Belongs to the thioredoxin family.</text>
</comment>
<evidence type="ECO:0000313" key="10">
    <source>
        <dbReference type="Proteomes" id="UP000240621"/>
    </source>
</evidence>
<dbReference type="CDD" id="cd02947">
    <property type="entry name" value="TRX_family"/>
    <property type="match status" value="1"/>
</dbReference>
<keyword evidence="4" id="KW-1015">Disulfide bond</keyword>
<dbReference type="InterPro" id="IPR036249">
    <property type="entry name" value="Thioredoxin-like_sf"/>
</dbReference>
<keyword evidence="5" id="KW-0676">Redox-active center</keyword>
<keyword evidence="11" id="KW-1185">Reference proteome</keyword>
<dbReference type="EMBL" id="PYGC01000006">
    <property type="protein sequence ID" value="PSK82356.1"/>
    <property type="molecule type" value="Genomic_DNA"/>
</dbReference>
<dbReference type="InterPro" id="IPR005746">
    <property type="entry name" value="Thioredoxin"/>
</dbReference>
<dbReference type="GO" id="GO:0005737">
    <property type="term" value="C:cytoplasm"/>
    <property type="evidence" value="ECO:0007669"/>
    <property type="project" value="TreeGrafter"/>
</dbReference>
<dbReference type="Pfam" id="PF00085">
    <property type="entry name" value="Thioredoxin"/>
    <property type="match status" value="1"/>
</dbReference>
<proteinExistence type="inferred from homology"/>
<dbReference type="PANTHER" id="PTHR45663:SF11">
    <property type="entry name" value="GEO12009P1"/>
    <property type="match status" value="1"/>
</dbReference>
<gene>
    <name evidence="9" type="ORF">CLV93_106100</name>
    <name evidence="8" type="ORF">JCM18694_31450</name>
</gene>
<feature type="domain" description="Thioredoxin" evidence="7">
    <location>
        <begin position="1"/>
        <end position="118"/>
    </location>
</feature>
<protein>
    <recommendedName>
        <fullName evidence="6">Thioredoxin</fullName>
    </recommendedName>
</protein>
<dbReference type="Gene3D" id="3.40.30.10">
    <property type="entry name" value="Glutaredoxin"/>
    <property type="match status" value="1"/>
</dbReference>
<dbReference type="RefSeq" id="WP_106542571.1">
    <property type="nucleotide sequence ID" value="NZ_BLAU01000001.1"/>
</dbReference>
<dbReference type="Proteomes" id="UP000396862">
    <property type="component" value="Unassembled WGS sequence"/>
</dbReference>
<comment type="caution">
    <text evidence="9">The sequence shown here is derived from an EMBL/GenBank/DDBJ whole genome shotgun (WGS) entry which is preliminary data.</text>
</comment>
<evidence type="ECO:0000256" key="3">
    <source>
        <dbReference type="ARBA" id="ARBA00022982"/>
    </source>
</evidence>
<dbReference type="GO" id="GO:0015035">
    <property type="term" value="F:protein-disulfide reductase activity"/>
    <property type="evidence" value="ECO:0007669"/>
    <property type="project" value="UniProtKB-UniRule"/>
</dbReference>
<dbReference type="AlphaFoldDB" id="A0A2P8CBL4"/>
<dbReference type="Proteomes" id="UP000240621">
    <property type="component" value="Unassembled WGS sequence"/>
</dbReference>
<evidence type="ECO:0000313" key="9">
    <source>
        <dbReference type="EMBL" id="PSK82356.1"/>
    </source>
</evidence>
<dbReference type="PANTHER" id="PTHR45663">
    <property type="entry name" value="GEO12009P1"/>
    <property type="match status" value="1"/>
</dbReference>
<dbReference type="EMBL" id="BLAU01000001">
    <property type="protein sequence ID" value="GET22899.1"/>
    <property type="molecule type" value="Genomic_DNA"/>
</dbReference>
<evidence type="ECO:0000256" key="2">
    <source>
        <dbReference type="ARBA" id="ARBA00022448"/>
    </source>
</evidence>
<dbReference type="FunFam" id="3.40.30.10:FF:000229">
    <property type="entry name" value="Thioredoxin (TRX)"/>
    <property type="match status" value="1"/>
</dbReference>